<dbReference type="RefSeq" id="WP_204867180.1">
    <property type="nucleotide sequence ID" value="NZ_JAFBBK010000001.1"/>
</dbReference>
<name>A0ABS2KQZ7_9NOCA</name>
<keyword evidence="1" id="KW-0472">Membrane</keyword>
<proteinExistence type="predicted"/>
<evidence type="ECO:0000256" key="1">
    <source>
        <dbReference type="SAM" id="Phobius"/>
    </source>
</evidence>
<keyword evidence="1" id="KW-0812">Transmembrane</keyword>
<keyword evidence="1" id="KW-1133">Transmembrane helix</keyword>
<sequence length="79" mass="8017">MSGPREFSLGRHTGLVLGAATLMLAVTTLVLWLLQPSGPVGLLVVAVGLVATGVCASLVAKASVRRSFGEEPDGSEPSD</sequence>
<evidence type="ECO:0000313" key="3">
    <source>
        <dbReference type="Proteomes" id="UP000703038"/>
    </source>
</evidence>
<comment type="caution">
    <text evidence="2">The sequence shown here is derived from an EMBL/GenBank/DDBJ whole genome shotgun (WGS) entry which is preliminary data.</text>
</comment>
<gene>
    <name evidence="2" type="ORF">JOE42_001122</name>
</gene>
<dbReference type="EMBL" id="JAFBBK010000001">
    <property type="protein sequence ID" value="MBM7414389.1"/>
    <property type="molecule type" value="Genomic_DNA"/>
</dbReference>
<protein>
    <submittedName>
        <fullName evidence="2">Mg/Co/Ni transporter MgtE</fullName>
    </submittedName>
</protein>
<feature type="transmembrane region" description="Helical" evidence="1">
    <location>
        <begin position="12"/>
        <end position="34"/>
    </location>
</feature>
<organism evidence="2 3">
    <name type="scientific">Rhodococcoides corynebacterioides</name>
    <dbReference type="NCBI Taxonomy" id="53972"/>
    <lineage>
        <taxon>Bacteria</taxon>
        <taxon>Bacillati</taxon>
        <taxon>Actinomycetota</taxon>
        <taxon>Actinomycetes</taxon>
        <taxon>Mycobacteriales</taxon>
        <taxon>Nocardiaceae</taxon>
        <taxon>Rhodococcoides</taxon>
    </lineage>
</organism>
<accession>A0ABS2KQZ7</accession>
<keyword evidence="3" id="KW-1185">Reference proteome</keyword>
<dbReference type="Proteomes" id="UP000703038">
    <property type="component" value="Unassembled WGS sequence"/>
</dbReference>
<feature type="transmembrane region" description="Helical" evidence="1">
    <location>
        <begin position="40"/>
        <end position="60"/>
    </location>
</feature>
<reference evidence="2 3" key="1">
    <citation type="submission" date="2021-01" db="EMBL/GenBank/DDBJ databases">
        <title>Genomics of switchgrass bacterial isolates.</title>
        <authorList>
            <person name="Shade A."/>
        </authorList>
    </citation>
    <scope>NUCLEOTIDE SEQUENCE [LARGE SCALE GENOMIC DNA]</scope>
    <source>
        <strain evidence="2 3">PvP111</strain>
    </source>
</reference>
<evidence type="ECO:0000313" key="2">
    <source>
        <dbReference type="EMBL" id="MBM7414389.1"/>
    </source>
</evidence>